<dbReference type="GO" id="GO:0005634">
    <property type="term" value="C:nucleus"/>
    <property type="evidence" value="ECO:0007669"/>
    <property type="project" value="UniProtKB-SubCell"/>
</dbReference>
<protein>
    <recommendedName>
        <fullName evidence="6">BHLH domain-containing protein</fullName>
    </recommendedName>
</protein>
<reference evidence="7" key="1">
    <citation type="journal article" date="2023" name="Plant J.">
        <title>The genome of the king protea, Protea cynaroides.</title>
        <authorList>
            <person name="Chang J."/>
            <person name="Duong T.A."/>
            <person name="Schoeman C."/>
            <person name="Ma X."/>
            <person name="Roodt D."/>
            <person name="Barker N."/>
            <person name="Li Z."/>
            <person name="Van de Peer Y."/>
            <person name="Mizrachi E."/>
        </authorList>
    </citation>
    <scope>NUCLEOTIDE SEQUENCE</scope>
    <source>
        <tissue evidence="7">Young leaves</tissue>
    </source>
</reference>
<sequence>MDNLGWNDPLSHSSCLWSNHQQHEIGQSCMVSNSSGYDILGCKIDLPQTVFGPIPVDSINAAPTATWGEALTQHPTLSGVNTDFGDVDGLQVLNGIEDCKKGSLESLDCLFSATNSINTDTSVEYDRISMILSDCRNLWNFSSSSPISSGESENNREILKQSNETISVSDLKISQGFSRPLDCTTTGRTTSTNKGSKDGHLQSDSSTKESRFQLIISKNPPPLRSKRPRLENHHQISSNINFQQPSSSCISSSIDEPDTEAIAHMKEMIYRAAALRPVNLGMEVVKKPKRKNIRISSDPQTVAARHRRERISERIKVLQRLVPGGSKMDTATMLDEAANYLKFLRSQVKALENMGHKLDSVNSTSTNLPFLSPSFTFRYPFPMQTFFPFPKP</sequence>
<organism evidence="7 8">
    <name type="scientific">Protea cynaroides</name>
    <dbReference type="NCBI Taxonomy" id="273540"/>
    <lineage>
        <taxon>Eukaryota</taxon>
        <taxon>Viridiplantae</taxon>
        <taxon>Streptophyta</taxon>
        <taxon>Embryophyta</taxon>
        <taxon>Tracheophyta</taxon>
        <taxon>Spermatophyta</taxon>
        <taxon>Magnoliopsida</taxon>
        <taxon>Proteales</taxon>
        <taxon>Proteaceae</taxon>
        <taxon>Protea</taxon>
    </lineage>
</organism>
<dbReference type="InterPro" id="IPR036638">
    <property type="entry name" value="HLH_DNA-bd_sf"/>
</dbReference>
<evidence type="ECO:0000256" key="1">
    <source>
        <dbReference type="ARBA" id="ARBA00004123"/>
    </source>
</evidence>
<dbReference type="SUPFAM" id="SSF47459">
    <property type="entry name" value="HLH, helix-loop-helix DNA-binding domain"/>
    <property type="match status" value="1"/>
</dbReference>
<dbReference type="Proteomes" id="UP001141806">
    <property type="component" value="Unassembled WGS sequence"/>
</dbReference>
<evidence type="ECO:0000256" key="4">
    <source>
        <dbReference type="ARBA" id="ARBA00023242"/>
    </source>
</evidence>
<dbReference type="GO" id="GO:0003700">
    <property type="term" value="F:DNA-binding transcription factor activity"/>
    <property type="evidence" value="ECO:0007669"/>
    <property type="project" value="InterPro"/>
</dbReference>
<feature type="region of interest" description="Disordered" evidence="5">
    <location>
        <begin position="182"/>
        <end position="211"/>
    </location>
</feature>
<dbReference type="Pfam" id="PF00010">
    <property type="entry name" value="HLH"/>
    <property type="match status" value="1"/>
</dbReference>
<comment type="subcellular location">
    <subcellularLocation>
        <location evidence="1">Nucleus</location>
    </subcellularLocation>
</comment>
<evidence type="ECO:0000256" key="2">
    <source>
        <dbReference type="ARBA" id="ARBA00023015"/>
    </source>
</evidence>
<evidence type="ECO:0000313" key="8">
    <source>
        <dbReference type="Proteomes" id="UP001141806"/>
    </source>
</evidence>
<dbReference type="Gene3D" id="4.10.280.10">
    <property type="entry name" value="Helix-loop-helix DNA-binding domain"/>
    <property type="match status" value="1"/>
</dbReference>
<keyword evidence="3" id="KW-0804">Transcription</keyword>
<dbReference type="AlphaFoldDB" id="A0A9Q0H5L6"/>
<dbReference type="OrthoDB" id="2017571at2759"/>
<dbReference type="GO" id="GO:0046983">
    <property type="term" value="F:protein dimerization activity"/>
    <property type="evidence" value="ECO:0007669"/>
    <property type="project" value="InterPro"/>
</dbReference>
<keyword evidence="4" id="KW-0539">Nucleus</keyword>
<dbReference type="CDD" id="cd11454">
    <property type="entry name" value="bHLH_AtIND_like"/>
    <property type="match status" value="1"/>
</dbReference>
<dbReference type="InterPro" id="IPR011598">
    <property type="entry name" value="bHLH_dom"/>
</dbReference>
<evidence type="ECO:0000313" key="7">
    <source>
        <dbReference type="EMBL" id="KAJ4958555.1"/>
    </source>
</evidence>
<dbReference type="EMBL" id="JAMYWD010000010">
    <property type="protein sequence ID" value="KAJ4958555.1"/>
    <property type="molecule type" value="Genomic_DNA"/>
</dbReference>
<gene>
    <name evidence="7" type="ORF">NE237_025666</name>
</gene>
<evidence type="ECO:0000256" key="5">
    <source>
        <dbReference type="SAM" id="MobiDB-lite"/>
    </source>
</evidence>
<dbReference type="PROSITE" id="PS50888">
    <property type="entry name" value="BHLH"/>
    <property type="match status" value="1"/>
</dbReference>
<name>A0A9Q0H5L6_9MAGN</name>
<keyword evidence="2" id="KW-0805">Transcription regulation</keyword>
<dbReference type="PANTHER" id="PTHR45914:SF12">
    <property type="entry name" value="TRANSCRIPTION FACTOR BHLH87"/>
    <property type="match status" value="1"/>
</dbReference>
<evidence type="ECO:0000256" key="3">
    <source>
        <dbReference type="ARBA" id="ARBA00023163"/>
    </source>
</evidence>
<comment type="caution">
    <text evidence="7">The sequence shown here is derived from an EMBL/GenBank/DDBJ whole genome shotgun (WGS) entry which is preliminary data.</text>
</comment>
<feature type="compositionally biased region" description="Basic and acidic residues" evidence="5">
    <location>
        <begin position="195"/>
        <end position="211"/>
    </location>
</feature>
<proteinExistence type="predicted"/>
<keyword evidence="8" id="KW-1185">Reference proteome</keyword>
<accession>A0A9Q0H5L6</accession>
<dbReference type="SMART" id="SM00353">
    <property type="entry name" value="HLH"/>
    <property type="match status" value="1"/>
</dbReference>
<dbReference type="PANTHER" id="PTHR45914">
    <property type="entry name" value="TRANSCRIPTION FACTOR HEC3-RELATED"/>
    <property type="match status" value="1"/>
</dbReference>
<evidence type="ECO:0000259" key="6">
    <source>
        <dbReference type="PROSITE" id="PS50888"/>
    </source>
</evidence>
<feature type="domain" description="BHLH" evidence="6">
    <location>
        <begin position="295"/>
        <end position="344"/>
    </location>
</feature>
<dbReference type="InterPro" id="IPR045843">
    <property type="entry name" value="IND-like"/>
</dbReference>